<accession>A0A223I0B3</accession>
<dbReference type="InterPro" id="IPR036779">
    <property type="entry name" value="LysM_dom_sf"/>
</dbReference>
<gene>
    <name evidence="2" type="ORF">Thert_02150</name>
</gene>
<dbReference type="Pfam" id="PF01476">
    <property type="entry name" value="LysM"/>
    <property type="match status" value="1"/>
</dbReference>
<evidence type="ECO:0000313" key="3">
    <source>
        <dbReference type="Proteomes" id="UP000214975"/>
    </source>
</evidence>
<dbReference type="GO" id="GO:0030655">
    <property type="term" value="P:beta-lactam antibiotic catabolic process"/>
    <property type="evidence" value="ECO:0007669"/>
    <property type="project" value="InterPro"/>
</dbReference>
<dbReference type="EMBL" id="CP016893">
    <property type="protein sequence ID" value="AST58087.1"/>
    <property type="molecule type" value="Genomic_DNA"/>
</dbReference>
<feature type="domain" description="LysM" evidence="1">
    <location>
        <begin position="110"/>
        <end position="154"/>
    </location>
</feature>
<dbReference type="AlphaFoldDB" id="A0A223I0B3"/>
<dbReference type="PANTHER" id="PTHR35333">
    <property type="entry name" value="BETA-LACTAMASE"/>
    <property type="match status" value="1"/>
</dbReference>
<dbReference type="Pfam" id="PF01471">
    <property type="entry name" value="PG_binding_1"/>
    <property type="match status" value="1"/>
</dbReference>
<sequence length="418" mass="46826">MLRRLKKMLLYFFILLIAFVPTISYGDNSLPQFSFGSRLLYAGTYGTDVLKLQSILNNIGFNTGIIDGIFGNNTLKGVLNFQKAENLVADGIVGSKTYSAIQNATWSNPVVYYVQPNDNIYFIAKKFGTSIQDILDENGLNSNASLYTGEKLLIPHPPVVVPPQLDNAANYQELKNNIETLLSQHPGKYGVYFIDLNSGETFDINGYDSFVAASTYKVPLNFYLYTLITEGKIDPNMEVQYTSQDYESGSGSIQYDPVGTYYTIRELSRRSIEESDNIASNMIMRVVGYDNYLNFMKSMGANVIPYTSNITSPRDLSLYMEKLLNYANAHSSTAGELLNYLENTIYNDRISYPLPSNITVAHKIGNLSDVVNDTAIVFYPSKPYILTIMGNNVDGSDNSDAYTVIREISKMVYDFQSR</sequence>
<dbReference type="GO" id="GO:0046677">
    <property type="term" value="P:response to antibiotic"/>
    <property type="evidence" value="ECO:0007669"/>
    <property type="project" value="InterPro"/>
</dbReference>
<dbReference type="SUPFAM" id="SSF56601">
    <property type="entry name" value="beta-lactamase/transpeptidase-like"/>
    <property type="match status" value="1"/>
</dbReference>
<dbReference type="SMART" id="SM00257">
    <property type="entry name" value="LysM"/>
    <property type="match status" value="1"/>
</dbReference>
<dbReference type="PRINTS" id="PR00118">
    <property type="entry name" value="BLACTAMASEA"/>
</dbReference>
<protein>
    <submittedName>
        <fullName evidence="2">Peptidoglycan-binding domain 1 protein</fullName>
    </submittedName>
</protein>
<evidence type="ECO:0000313" key="2">
    <source>
        <dbReference type="EMBL" id="AST58087.1"/>
    </source>
</evidence>
<dbReference type="PROSITE" id="PS51782">
    <property type="entry name" value="LYSM"/>
    <property type="match status" value="1"/>
</dbReference>
<dbReference type="Gene3D" id="3.40.710.10">
    <property type="entry name" value="DD-peptidase/beta-lactamase superfamily"/>
    <property type="match status" value="1"/>
</dbReference>
<dbReference type="InterPro" id="IPR012338">
    <property type="entry name" value="Beta-lactam/transpept-like"/>
</dbReference>
<dbReference type="InterPro" id="IPR036365">
    <property type="entry name" value="PGBD-like_sf"/>
</dbReference>
<dbReference type="RefSeq" id="WP_094397544.1">
    <property type="nucleotide sequence ID" value="NZ_CP016893.1"/>
</dbReference>
<dbReference type="InterPro" id="IPR018392">
    <property type="entry name" value="LysM"/>
</dbReference>
<dbReference type="Gene3D" id="3.10.350.10">
    <property type="entry name" value="LysM domain"/>
    <property type="match status" value="1"/>
</dbReference>
<evidence type="ECO:0000259" key="1">
    <source>
        <dbReference type="PROSITE" id="PS51782"/>
    </source>
</evidence>
<dbReference type="SUPFAM" id="SSF47090">
    <property type="entry name" value="PGBD-like"/>
    <property type="match status" value="1"/>
</dbReference>
<dbReference type="Proteomes" id="UP000214975">
    <property type="component" value="Chromosome"/>
</dbReference>
<reference evidence="2 3" key="1">
    <citation type="submission" date="2016-08" db="EMBL/GenBank/DDBJ databases">
        <title>A novel genetic cassette of butanologenic Thermoanaerobacterium thermosaccharolyticum that directly convert cellulose to butanol.</title>
        <authorList>
            <person name="Li T."/>
            <person name="He J."/>
        </authorList>
    </citation>
    <scope>NUCLEOTIDE SEQUENCE [LARGE SCALE GENOMIC DNA]</scope>
    <source>
        <strain evidence="2 3">TG57</strain>
    </source>
</reference>
<dbReference type="InterPro" id="IPR000871">
    <property type="entry name" value="Beta-lactam_class-A"/>
</dbReference>
<dbReference type="InterPro" id="IPR002477">
    <property type="entry name" value="Peptidoglycan-bd-like"/>
</dbReference>
<proteinExistence type="predicted"/>
<dbReference type="InterPro" id="IPR045155">
    <property type="entry name" value="Beta-lactam_cat"/>
</dbReference>
<dbReference type="InterPro" id="IPR036366">
    <property type="entry name" value="PGBDSf"/>
</dbReference>
<dbReference type="SUPFAM" id="SSF54106">
    <property type="entry name" value="LysM domain"/>
    <property type="match status" value="1"/>
</dbReference>
<dbReference type="PANTHER" id="PTHR35333:SF3">
    <property type="entry name" value="BETA-LACTAMASE-TYPE TRANSPEPTIDASE FOLD CONTAINING PROTEIN"/>
    <property type="match status" value="1"/>
</dbReference>
<dbReference type="CDD" id="cd00118">
    <property type="entry name" value="LysM"/>
    <property type="match status" value="1"/>
</dbReference>
<dbReference type="Pfam" id="PF13354">
    <property type="entry name" value="Beta-lactamase2"/>
    <property type="match status" value="1"/>
</dbReference>
<name>A0A223I0B3_THETR</name>
<dbReference type="Gene3D" id="1.10.101.10">
    <property type="entry name" value="PGBD-like superfamily/PGBD"/>
    <property type="match status" value="1"/>
</dbReference>
<organism evidence="2 3">
    <name type="scientific">Thermoanaerobacterium thermosaccharolyticum</name>
    <name type="common">Clostridium thermosaccharolyticum</name>
    <dbReference type="NCBI Taxonomy" id="1517"/>
    <lineage>
        <taxon>Bacteria</taxon>
        <taxon>Bacillati</taxon>
        <taxon>Bacillota</taxon>
        <taxon>Clostridia</taxon>
        <taxon>Thermoanaerobacterales</taxon>
        <taxon>Thermoanaerobacteraceae</taxon>
        <taxon>Thermoanaerobacterium</taxon>
    </lineage>
</organism>
<dbReference type="GO" id="GO:0008800">
    <property type="term" value="F:beta-lactamase activity"/>
    <property type="evidence" value="ECO:0007669"/>
    <property type="project" value="InterPro"/>
</dbReference>